<evidence type="ECO:0000313" key="1">
    <source>
        <dbReference type="EMBL" id="KAG5611740.1"/>
    </source>
</evidence>
<dbReference type="EMBL" id="JACXVP010000004">
    <property type="protein sequence ID" value="KAG5611740.1"/>
    <property type="molecule type" value="Genomic_DNA"/>
</dbReference>
<keyword evidence="2" id="KW-1185">Reference proteome</keyword>
<dbReference type="AlphaFoldDB" id="A0A9J5ZJ14"/>
<accession>A0A9J5ZJ14</accession>
<dbReference type="Proteomes" id="UP000824120">
    <property type="component" value="Chromosome 4"/>
</dbReference>
<proteinExistence type="predicted"/>
<organism evidence="1 2">
    <name type="scientific">Solanum commersonii</name>
    <name type="common">Commerson's wild potato</name>
    <name type="synonym">Commerson's nightshade</name>
    <dbReference type="NCBI Taxonomy" id="4109"/>
    <lineage>
        <taxon>Eukaryota</taxon>
        <taxon>Viridiplantae</taxon>
        <taxon>Streptophyta</taxon>
        <taxon>Embryophyta</taxon>
        <taxon>Tracheophyta</taxon>
        <taxon>Spermatophyta</taxon>
        <taxon>Magnoliopsida</taxon>
        <taxon>eudicotyledons</taxon>
        <taxon>Gunneridae</taxon>
        <taxon>Pentapetalae</taxon>
        <taxon>asterids</taxon>
        <taxon>lamiids</taxon>
        <taxon>Solanales</taxon>
        <taxon>Solanaceae</taxon>
        <taxon>Solanoideae</taxon>
        <taxon>Solaneae</taxon>
        <taxon>Solanum</taxon>
    </lineage>
</organism>
<sequence>MRKHLEPLRKRKNERVYLRAQRPETKASRLRIAKNRLILGWHYSAADEAKPEPGGDVHILLLNRSPYIYPPRGGVKNHRSQPTLQIIQGLNNRQPFVRKYRV</sequence>
<reference evidence="1 2" key="1">
    <citation type="submission" date="2020-09" db="EMBL/GenBank/DDBJ databases">
        <title>De no assembly of potato wild relative species, Solanum commersonii.</title>
        <authorList>
            <person name="Cho K."/>
        </authorList>
    </citation>
    <scope>NUCLEOTIDE SEQUENCE [LARGE SCALE GENOMIC DNA]</scope>
    <source>
        <strain evidence="1">LZ3.2</strain>
        <tissue evidence="1">Leaf</tissue>
    </source>
</reference>
<evidence type="ECO:0000313" key="2">
    <source>
        <dbReference type="Proteomes" id="UP000824120"/>
    </source>
</evidence>
<name>A0A9J5ZJ14_SOLCO</name>
<protein>
    <submittedName>
        <fullName evidence="1">Uncharacterized protein</fullName>
    </submittedName>
</protein>
<gene>
    <name evidence="1" type="ORF">H5410_023021</name>
</gene>
<comment type="caution">
    <text evidence="1">The sequence shown here is derived from an EMBL/GenBank/DDBJ whole genome shotgun (WGS) entry which is preliminary data.</text>
</comment>